<organism evidence="1 2">
    <name type="scientific">Pontibacter saemangeumensis</name>
    <dbReference type="NCBI Taxonomy" id="1084525"/>
    <lineage>
        <taxon>Bacteria</taxon>
        <taxon>Pseudomonadati</taxon>
        <taxon>Bacteroidota</taxon>
        <taxon>Cytophagia</taxon>
        <taxon>Cytophagales</taxon>
        <taxon>Hymenobacteraceae</taxon>
        <taxon>Pontibacter</taxon>
    </lineage>
</organism>
<proteinExistence type="predicted"/>
<accession>A0ABP8LWX0</accession>
<reference evidence="2" key="1">
    <citation type="journal article" date="2019" name="Int. J. Syst. Evol. Microbiol.">
        <title>The Global Catalogue of Microorganisms (GCM) 10K type strain sequencing project: providing services to taxonomists for standard genome sequencing and annotation.</title>
        <authorList>
            <consortium name="The Broad Institute Genomics Platform"/>
            <consortium name="The Broad Institute Genome Sequencing Center for Infectious Disease"/>
            <person name="Wu L."/>
            <person name="Ma J."/>
        </authorList>
    </citation>
    <scope>NUCLEOTIDE SEQUENCE [LARGE SCALE GENOMIC DNA]</scope>
    <source>
        <strain evidence="2">JCM 17926</strain>
    </source>
</reference>
<evidence type="ECO:0000313" key="2">
    <source>
        <dbReference type="Proteomes" id="UP001500552"/>
    </source>
</evidence>
<dbReference type="Proteomes" id="UP001500552">
    <property type="component" value="Unassembled WGS sequence"/>
</dbReference>
<sequence length="137" mass="15184">MENTEEKLEDNVLMPNPLSMVPSALREVNALFIGPVADGFFQPTQDKLENPPRWEQGNYSLTAGKWPSQLPNLMDLTPYNGYALMVIAAAWDKEVISQARIVGVMSKMAGDVLSKFAYLTLQEKEEEIAGYTSGLSN</sequence>
<protein>
    <submittedName>
        <fullName evidence="1">Uncharacterized protein</fullName>
    </submittedName>
</protein>
<dbReference type="RefSeq" id="WP_345160259.1">
    <property type="nucleotide sequence ID" value="NZ_BAABHC010000016.1"/>
</dbReference>
<name>A0ABP8LWX0_9BACT</name>
<dbReference type="EMBL" id="BAABHC010000016">
    <property type="protein sequence ID" value="GAA4436761.1"/>
    <property type="molecule type" value="Genomic_DNA"/>
</dbReference>
<gene>
    <name evidence="1" type="ORF">GCM10023188_30200</name>
</gene>
<keyword evidence="2" id="KW-1185">Reference proteome</keyword>
<evidence type="ECO:0000313" key="1">
    <source>
        <dbReference type="EMBL" id="GAA4436761.1"/>
    </source>
</evidence>
<comment type="caution">
    <text evidence="1">The sequence shown here is derived from an EMBL/GenBank/DDBJ whole genome shotgun (WGS) entry which is preliminary data.</text>
</comment>